<gene>
    <name evidence="2" type="ORF">GCM10025868_36460</name>
</gene>
<sequence>MPPVTPVQVTILAAGMGTRLGRPAPKPLTPSTTGARSSPSRLDNVREVLGEAARLVVVVGFKHEPAHGGRARRALRLQREPTTRPTPARAC</sequence>
<evidence type="ECO:0000313" key="2">
    <source>
        <dbReference type="EMBL" id="GMA88396.1"/>
    </source>
</evidence>
<feature type="region of interest" description="Disordered" evidence="1">
    <location>
        <begin position="66"/>
        <end position="91"/>
    </location>
</feature>
<dbReference type="Proteomes" id="UP001157017">
    <property type="component" value="Unassembled WGS sequence"/>
</dbReference>
<proteinExistence type="predicted"/>
<protein>
    <recommendedName>
        <fullName evidence="4">MobA-like NTP transferase domain-containing protein</fullName>
    </recommendedName>
</protein>
<reference evidence="3" key="1">
    <citation type="journal article" date="2019" name="Int. J. Syst. Evol. Microbiol.">
        <title>The Global Catalogue of Microorganisms (GCM) 10K type strain sequencing project: providing services to taxonomists for standard genome sequencing and annotation.</title>
        <authorList>
            <consortium name="The Broad Institute Genomics Platform"/>
            <consortium name="The Broad Institute Genome Sequencing Center for Infectious Disease"/>
            <person name="Wu L."/>
            <person name="Ma J."/>
        </authorList>
    </citation>
    <scope>NUCLEOTIDE SEQUENCE [LARGE SCALE GENOMIC DNA]</scope>
    <source>
        <strain evidence="3">NBRC 108730</strain>
    </source>
</reference>
<name>A0ABQ6JLG1_9ACTN</name>
<dbReference type="EMBL" id="BSUZ01000001">
    <property type="protein sequence ID" value="GMA88396.1"/>
    <property type="molecule type" value="Genomic_DNA"/>
</dbReference>
<dbReference type="SUPFAM" id="SSF53448">
    <property type="entry name" value="Nucleotide-diphospho-sugar transferases"/>
    <property type="match status" value="1"/>
</dbReference>
<feature type="region of interest" description="Disordered" evidence="1">
    <location>
        <begin position="15"/>
        <end position="42"/>
    </location>
</feature>
<evidence type="ECO:0000256" key="1">
    <source>
        <dbReference type="SAM" id="MobiDB-lite"/>
    </source>
</evidence>
<comment type="caution">
    <text evidence="2">The sequence shown here is derived from an EMBL/GenBank/DDBJ whole genome shotgun (WGS) entry which is preliminary data.</text>
</comment>
<evidence type="ECO:0000313" key="3">
    <source>
        <dbReference type="Proteomes" id="UP001157017"/>
    </source>
</evidence>
<organism evidence="2 3">
    <name type="scientific">Angustibacter aerolatus</name>
    <dbReference type="NCBI Taxonomy" id="1162965"/>
    <lineage>
        <taxon>Bacteria</taxon>
        <taxon>Bacillati</taxon>
        <taxon>Actinomycetota</taxon>
        <taxon>Actinomycetes</taxon>
        <taxon>Kineosporiales</taxon>
        <taxon>Kineosporiaceae</taxon>
    </lineage>
</organism>
<dbReference type="InterPro" id="IPR029044">
    <property type="entry name" value="Nucleotide-diphossugar_trans"/>
</dbReference>
<keyword evidence="3" id="KW-1185">Reference proteome</keyword>
<accession>A0ABQ6JLG1</accession>
<evidence type="ECO:0008006" key="4">
    <source>
        <dbReference type="Google" id="ProtNLM"/>
    </source>
</evidence>
<feature type="compositionally biased region" description="Polar residues" evidence="1">
    <location>
        <begin position="29"/>
        <end position="41"/>
    </location>
</feature>
<dbReference type="Gene3D" id="3.90.550.10">
    <property type="entry name" value="Spore Coat Polysaccharide Biosynthesis Protein SpsA, Chain A"/>
    <property type="match status" value="1"/>
</dbReference>